<dbReference type="EMBL" id="FNSD01000001">
    <property type="protein sequence ID" value="SEC46408.1"/>
    <property type="molecule type" value="Genomic_DNA"/>
</dbReference>
<dbReference type="InterPro" id="IPR002078">
    <property type="entry name" value="Sigma_54_int"/>
</dbReference>
<dbReference type="InterPro" id="IPR027417">
    <property type="entry name" value="P-loop_NTPase"/>
</dbReference>
<dbReference type="PANTHER" id="PTHR32071">
    <property type="entry name" value="TRANSCRIPTIONAL REGULATORY PROTEIN"/>
    <property type="match status" value="1"/>
</dbReference>
<evidence type="ECO:0000313" key="8">
    <source>
        <dbReference type="EMBL" id="SEC46408.1"/>
    </source>
</evidence>
<dbReference type="SMART" id="SM00382">
    <property type="entry name" value="AAA"/>
    <property type="match status" value="1"/>
</dbReference>
<gene>
    <name evidence="8" type="ORF">SAMN05443244_3523</name>
</gene>
<dbReference type="InterPro" id="IPR009057">
    <property type="entry name" value="Homeodomain-like_sf"/>
</dbReference>
<dbReference type="OrthoDB" id="9803970at2"/>
<dbReference type="Pfam" id="PF02954">
    <property type="entry name" value="HTH_8"/>
    <property type="match status" value="1"/>
</dbReference>
<dbReference type="Pfam" id="PF00158">
    <property type="entry name" value="Sigma54_activat"/>
    <property type="match status" value="1"/>
</dbReference>
<accession>A0A1H4SQX0</accession>
<keyword evidence="1" id="KW-0547">Nucleotide-binding</keyword>
<dbReference type="Pfam" id="PF25601">
    <property type="entry name" value="AAA_lid_14"/>
    <property type="match status" value="1"/>
</dbReference>
<dbReference type="SUPFAM" id="SSF52540">
    <property type="entry name" value="P-loop containing nucleoside triphosphate hydrolases"/>
    <property type="match status" value="1"/>
</dbReference>
<evidence type="ECO:0000256" key="1">
    <source>
        <dbReference type="ARBA" id="ARBA00022741"/>
    </source>
</evidence>
<evidence type="ECO:0000256" key="5">
    <source>
        <dbReference type="PROSITE-ProRule" id="PRU00169"/>
    </source>
</evidence>
<dbReference type="Pfam" id="PF00072">
    <property type="entry name" value="Response_reg"/>
    <property type="match status" value="1"/>
</dbReference>
<dbReference type="InterPro" id="IPR011006">
    <property type="entry name" value="CheY-like_superfamily"/>
</dbReference>
<feature type="domain" description="Sigma-54 factor interaction" evidence="6">
    <location>
        <begin position="144"/>
        <end position="373"/>
    </location>
</feature>
<keyword evidence="2" id="KW-0067">ATP-binding</keyword>
<dbReference type="GO" id="GO:0043565">
    <property type="term" value="F:sequence-specific DNA binding"/>
    <property type="evidence" value="ECO:0007669"/>
    <property type="project" value="InterPro"/>
</dbReference>
<dbReference type="SUPFAM" id="SSF52172">
    <property type="entry name" value="CheY-like"/>
    <property type="match status" value="1"/>
</dbReference>
<name>A0A1H4SQX0_9BACT</name>
<dbReference type="PROSITE" id="PS50110">
    <property type="entry name" value="RESPONSE_REGULATORY"/>
    <property type="match status" value="1"/>
</dbReference>
<dbReference type="InterPro" id="IPR002197">
    <property type="entry name" value="HTH_Fis"/>
</dbReference>
<evidence type="ECO:0000256" key="2">
    <source>
        <dbReference type="ARBA" id="ARBA00022840"/>
    </source>
</evidence>
<dbReference type="PANTHER" id="PTHR32071:SF57">
    <property type="entry name" value="C4-DICARBOXYLATE TRANSPORT TRANSCRIPTIONAL REGULATORY PROTEIN DCTD"/>
    <property type="match status" value="1"/>
</dbReference>
<dbReference type="Gene3D" id="3.40.50.2300">
    <property type="match status" value="1"/>
</dbReference>
<reference evidence="8 9" key="1">
    <citation type="submission" date="2016-10" db="EMBL/GenBank/DDBJ databases">
        <authorList>
            <person name="de Groot N.N."/>
        </authorList>
    </citation>
    <scope>NUCLEOTIDE SEQUENCE [LARGE SCALE GENOMIC DNA]</scope>
    <source>
        <strain evidence="8 9">AB35.6</strain>
    </source>
</reference>
<dbReference type="GO" id="GO:0000160">
    <property type="term" value="P:phosphorelay signal transduction system"/>
    <property type="evidence" value="ECO:0007669"/>
    <property type="project" value="InterPro"/>
</dbReference>
<evidence type="ECO:0000256" key="3">
    <source>
        <dbReference type="ARBA" id="ARBA00023015"/>
    </source>
</evidence>
<dbReference type="InterPro" id="IPR025943">
    <property type="entry name" value="Sigma_54_int_dom_ATP-bd_2"/>
</dbReference>
<evidence type="ECO:0000313" key="9">
    <source>
        <dbReference type="Proteomes" id="UP000182409"/>
    </source>
</evidence>
<evidence type="ECO:0000256" key="4">
    <source>
        <dbReference type="ARBA" id="ARBA00023163"/>
    </source>
</evidence>
<dbReference type="PROSITE" id="PS00676">
    <property type="entry name" value="SIGMA54_INTERACT_2"/>
    <property type="match status" value="1"/>
</dbReference>
<feature type="domain" description="Response regulatory" evidence="7">
    <location>
        <begin position="5"/>
        <end position="119"/>
    </location>
</feature>
<dbReference type="GO" id="GO:0005524">
    <property type="term" value="F:ATP binding"/>
    <property type="evidence" value="ECO:0007669"/>
    <property type="project" value="UniProtKB-KW"/>
</dbReference>
<keyword evidence="5" id="KW-0597">Phosphoprotein</keyword>
<dbReference type="PROSITE" id="PS50045">
    <property type="entry name" value="SIGMA54_INTERACT_4"/>
    <property type="match status" value="1"/>
</dbReference>
<proteinExistence type="predicted"/>
<dbReference type="Gene3D" id="3.40.50.300">
    <property type="entry name" value="P-loop containing nucleotide triphosphate hydrolases"/>
    <property type="match status" value="1"/>
</dbReference>
<evidence type="ECO:0000259" key="6">
    <source>
        <dbReference type="PROSITE" id="PS50045"/>
    </source>
</evidence>
<dbReference type="RefSeq" id="WP_074655281.1">
    <property type="nucleotide sequence ID" value="NZ_FNSD01000001.1"/>
</dbReference>
<evidence type="ECO:0000259" key="7">
    <source>
        <dbReference type="PROSITE" id="PS50110"/>
    </source>
</evidence>
<keyword evidence="4" id="KW-0804">Transcription</keyword>
<sequence>MAQTKVLVVEDEPNARAGLAELIASWGYRTETAVDGAAGLDAVVRWSPDVVVTDMMMPRMDGLQLLDRISELPQQVAVVVLTAQGSIDSAVDAMRMGAYDYLQKPVDPQRLKTILQNARQQSEANEEIAQVESEAEAAGRLGPLVGSSPQMREIFSMIERIAPNNVSVLITGESGTGKELAARALHLMSGRRNKPFVAVNCAAIPETLIESEIFGHERGAFTGAQERRAGCFELAEEGTLLLDEIGEMPAATQTKLLRVLEDRKLRRLGSRDEIPVNVRVIAATNKDPHTAVAAGELRGDLYYRLNVFNIQMPPLREHRDDIPAMAAAMVEEMNARHGTTVPGIARSVMERFLAYSWPGNARELRNTIERAVILSNSKQIDVSHLTSGFGELANTPPAHGAHLMGGLPSAAASPIAGGEEMVHLSVGTTVDEAEKQLILKTLQSTRNNKTRAAEILGISSKTLQNKLKEYALDDKEA</sequence>
<dbReference type="Gene3D" id="1.10.10.60">
    <property type="entry name" value="Homeodomain-like"/>
    <property type="match status" value="1"/>
</dbReference>
<keyword evidence="3" id="KW-0805">Transcription regulation</keyword>
<dbReference type="Proteomes" id="UP000182409">
    <property type="component" value="Unassembled WGS sequence"/>
</dbReference>
<dbReference type="PRINTS" id="PR01590">
    <property type="entry name" value="HTHFIS"/>
</dbReference>
<dbReference type="SMART" id="SM00448">
    <property type="entry name" value="REC"/>
    <property type="match status" value="1"/>
</dbReference>
<dbReference type="GO" id="GO:0006355">
    <property type="term" value="P:regulation of DNA-templated transcription"/>
    <property type="evidence" value="ECO:0007669"/>
    <property type="project" value="InterPro"/>
</dbReference>
<dbReference type="SUPFAM" id="SSF46689">
    <property type="entry name" value="Homeodomain-like"/>
    <property type="match status" value="1"/>
</dbReference>
<dbReference type="CDD" id="cd00009">
    <property type="entry name" value="AAA"/>
    <property type="match status" value="1"/>
</dbReference>
<protein>
    <submittedName>
        <fullName evidence="8">Two component, sigma54 specific, transcriptional regulator, Fis family</fullName>
    </submittedName>
</protein>
<dbReference type="InterPro" id="IPR003593">
    <property type="entry name" value="AAA+_ATPase"/>
</dbReference>
<dbReference type="FunFam" id="3.40.50.300:FF:000006">
    <property type="entry name" value="DNA-binding transcriptional regulator NtrC"/>
    <property type="match status" value="1"/>
</dbReference>
<feature type="modified residue" description="4-aspartylphosphate" evidence="5">
    <location>
        <position position="54"/>
    </location>
</feature>
<dbReference type="AlphaFoldDB" id="A0A1H4SQX0"/>
<dbReference type="InterPro" id="IPR058031">
    <property type="entry name" value="AAA_lid_NorR"/>
</dbReference>
<dbReference type="Gene3D" id="1.10.8.60">
    <property type="match status" value="1"/>
</dbReference>
<dbReference type="InterPro" id="IPR001789">
    <property type="entry name" value="Sig_transdc_resp-reg_receiver"/>
</dbReference>
<organism evidence="8 9">
    <name type="scientific">Terriglobus roseus</name>
    <dbReference type="NCBI Taxonomy" id="392734"/>
    <lineage>
        <taxon>Bacteria</taxon>
        <taxon>Pseudomonadati</taxon>
        <taxon>Acidobacteriota</taxon>
        <taxon>Terriglobia</taxon>
        <taxon>Terriglobales</taxon>
        <taxon>Acidobacteriaceae</taxon>
        <taxon>Terriglobus</taxon>
    </lineage>
</organism>